<dbReference type="GeneID" id="83012408"/>
<evidence type="ECO:0000313" key="2">
    <source>
        <dbReference type="EMBL" id="CUN78131.1"/>
    </source>
</evidence>
<proteinExistence type="predicted"/>
<accession>A0A173ZPH1</accession>
<dbReference type="RefSeq" id="WP_042399631.1">
    <property type="nucleotide sequence ID" value="NZ_CYZV01000006.1"/>
</dbReference>
<protein>
    <submittedName>
        <fullName evidence="2">Thylakoid-like protein</fullName>
    </submittedName>
</protein>
<reference evidence="2 3" key="1">
    <citation type="submission" date="2015-09" db="EMBL/GenBank/DDBJ databases">
        <authorList>
            <consortium name="Pathogen Informatics"/>
        </authorList>
    </citation>
    <scope>NUCLEOTIDE SEQUENCE [LARGE SCALE GENOMIC DNA]</scope>
    <source>
        <strain evidence="2 3">2789STDY5834855</strain>
    </source>
</reference>
<dbReference type="STRING" id="84024.ERS852471_02086"/>
<gene>
    <name evidence="2" type="ORF">ERS852470_00699</name>
</gene>
<dbReference type="AlphaFoldDB" id="A0A173ZPH1"/>
<name>A0A173ZPH1_9CLOT</name>
<dbReference type="InterPro" id="IPR007160">
    <property type="entry name" value="DUF362"/>
</dbReference>
<dbReference type="OrthoDB" id="1729741at2"/>
<dbReference type="Pfam" id="PF04015">
    <property type="entry name" value="DUF362"/>
    <property type="match status" value="1"/>
</dbReference>
<dbReference type="Proteomes" id="UP000095558">
    <property type="component" value="Unassembled WGS sequence"/>
</dbReference>
<feature type="domain" description="DUF362" evidence="1">
    <location>
        <begin position="42"/>
        <end position="243"/>
    </location>
</feature>
<evidence type="ECO:0000259" key="1">
    <source>
        <dbReference type="Pfam" id="PF04015"/>
    </source>
</evidence>
<evidence type="ECO:0000313" key="3">
    <source>
        <dbReference type="Proteomes" id="UP000095558"/>
    </source>
</evidence>
<sequence>MRVRRTLSPLVAITQNNDESFAIEEGLNLLNISSMINSNDVVVITPNWVGAGGPEIGDVVGPNSLKKIIQIIKSCNPKRIVIATASARKDVEKLMIDIGFMDVIKSENVEFINLNNGPFINLPLNHSCPKSIALNKLYDEMTFLISFTQLKIHEEATISASIKNIAMGWPTGEEQGYPKKNLGIHKDLHGFISAMLEKFTIDLSIVSASPAMVGTGPHKGIGNHTGLVLCGTDPIATDTVAARLLGFKPQAINYLYKSINKGLGCGEVTTDSSSPIKILGMRLIDAEKHFNKCAYGKDFSID</sequence>
<dbReference type="EMBL" id="CYZV01000006">
    <property type="protein sequence ID" value="CUN78131.1"/>
    <property type="molecule type" value="Genomic_DNA"/>
</dbReference>
<organism evidence="2 3">
    <name type="scientific">Clostridium disporicum</name>
    <dbReference type="NCBI Taxonomy" id="84024"/>
    <lineage>
        <taxon>Bacteria</taxon>
        <taxon>Bacillati</taxon>
        <taxon>Bacillota</taxon>
        <taxon>Clostridia</taxon>
        <taxon>Eubacteriales</taxon>
        <taxon>Clostridiaceae</taxon>
        <taxon>Clostridium</taxon>
    </lineage>
</organism>